<dbReference type="EMBL" id="JAENGY010001419">
    <property type="protein sequence ID" value="KAG6949480.1"/>
    <property type="molecule type" value="Genomic_DNA"/>
</dbReference>
<proteinExistence type="predicted"/>
<feature type="coiled-coil region" evidence="1">
    <location>
        <begin position="41"/>
        <end position="68"/>
    </location>
</feature>
<name>A0A8J5M368_9STRA</name>
<evidence type="ECO:0000313" key="2">
    <source>
        <dbReference type="EMBL" id="KAG6949480.1"/>
    </source>
</evidence>
<comment type="caution">
    <text evidence="2">The sequence shown here is derived from an EMBL/GenBank/DDBJ whole genome shotgun (WGS) entry which is preliminary data.</text>
</comment>
<organism evidence="2 3">
    <name type="scientific">Phytophthora aleatoria</name>
    <dbReference type="NCBI Taxonomy" id="2496075"/>
    <lineage>
        <taxon>Eukaryota</taxon>
        <taxon>Sar</taxon>
        <taxon>Stramenopiles</taxon>
        <taxon>Oomycota</taxon>
        <taxon>Peronosporomycetes</taxon>
        <taxon>Peronosporales</taxon>
        <taxon>Peronosporaceae</taxon>
        <taxon>Phytophthora</taxon>
    </lineage>
</organism>
<evidence type="ECO:0000313" key="3">
    <source>
        <dbReference type="Proteomes" id="UP000709295"/>
    </source>
</evidence>
<protein>
    <submittedName>
        <fullName evidence="2">Uncharacterized protein</fullName>
    </submittedName>
</protein>
<keyword evidence="1" id="KW-0175">Coiled coil</keyword>
<evidence type="ECO:0000256" key="1">
    <source>
        <dbReference type="SAM" id="Coils"/>
    </source>
</evidence>
<accession>A0A8J5M368</accession>
<dbReference type="AlphaFoldDB" id="A0A8J5M368"/>
<gene>
    <name evidence="2" type="ORF">JG688_00014604</name>
</gene>
<reference evidence="2" key="1">
    <citation type="submission" date="2021-01" db="EMBL/GenBank/DDBJ databases">
        <title>Phytophthora aleatoria, a newly-described species from Pinus radiata is distinct from Phytophthora cactorum isolates based on comparative genomics.</title>
        <authorList>
            <person name="Mcdougal R."/>
            <person name="Panda P."/>
            <person name="Williams N."/>
            <person name="Studholme D.J."/>
        </authorList>
    </citation>
    <scope>NUCLEOTIDE SEQUENCE</scope>
    <source>
        <strain evidence="2">NZFS 4037</strain>
    </source>
</reference>
<sequence>MFVVHFLHNLEILPLSKRFVNLWTLFTSVPRTQALEYDVRARETEERNATQAKEIEEWVKRIRSLKREL</sequence>
<dbReference type="Proteomes" id="UP000709295">
    <property type="component" value="Unassembled WGS sequence"/>
</dbReference>
<keyword evidence="3" id="KW-1185">Reference proteome</keyword>